<evidence type="ECO:0000259" key="2">
    <source>
        <dbReference type="PROSITE" id="PS50240"/>
    </source>
</evidence>
<organism evidence="3">
    <name type="scientific">Lygus hesperus</name>
    <name type="common">Western plant bug</name>
    <dbReference type="NCBI Taxonomy" id="30085"/>
    <lineage>
        <taxon>Eukaryota</taxon>
        <taxon>Metazoa</taxon>
        <taxon>Ecdysozoa</taxon>
        <taxon>Arthropoda</taxon>
        <taxon>Hexapoda</taxon>
        <taxon>Insecta</taxon>
        <taxon>Pterygota</taxon>
        <taxon>Neoptera</taxon>
        <taxon>Paraneoptera</taxon>
        <taxon>Hemiptera</taxon>
        <taxon>Heteroptera</taxon>
        <taxon>Panheteroptera</taxon>
        <taxon>Cimicomorpha</taxon>
        <taxon>Miridae</taxon>
        <taxon>Mirini</taxon>
        <taxon>Lygus</taxon>
    </lineage>
</organism>
<reference evidence="3" key="1">
    <citation type="journal article" date="2014" name="PLoS ONE">
        <title>Transcriptome-Based Identification of ABC Transporters in the Western Tarnished Plant Bug Lygus hesperus.</title>
        <authorList>
            <person name="Hull J.J."/>
            <person name="Chaney K."/>
            <person name="Geib S.M."/>
            <person name="Fabrick J.A."/>
            <person name="Brent C.S."/>
            <person name="Walsh D."/>
            <person name="Lavine L.C."/>
        </authorList>
    </citation>
    <scope>NUCLEOTIDE SEQUENCE</scope>
</reference>
<feature type="domain" description="Peptidase S1" evidence="2">
    <location>
        <begin position="31"/>
        <end position="210"/>
    </location>
</feature>
<dbReference type="EMBL" id="GBHO01013958">
    <property type="protein sequence ID" value="JAG29646.1"/>
    <property type="molecule type" value="Transcribed_RNA"/>
</dbReference>
<dbReference type="InterPro" id="IPR043504">
    <property type="entry name" value="Peptidase_S1_PA_chymotrypsin"/>
</dbReference>
<evidence type="ECO:0000256" key="1">
    <source>
        <dbReference type="ARBA" id="ARBA00023157"/>
    </source>
</evidence>
<feature type="non-terminal residue" evidence="3">
    <location>
        <position position="210"/>
    </location>
</feature>
<dbReference type="InterPro" id="IPR001254">
    <property type="entry name" value="Trypsin_dom"/>
</dbReference>
<dbReference type="GO" id="GO:0006508">
    <property type="term" value="P:proteolysis"/>
    <property type="evidence" value="ECO:0007669"/>
    <property type="project" value="InterPro"/>
</dbReference>
<proteinExistence type="predicted"/>
<dbReference type="Pfam" id="PF00089">
    <property type="entry name" value="Trypsin"/>
    <property type="match status" value="1"/>
</dbReference>
<gene>
    <name evidence="3" type="primary">OVCH1_0</name>
    <name evidence="3" type="ORF">CM83_99532</name>
</gene>
<sequence length="210" mass="23538">LRVQEMVKIVDLIVCTLQMYLLKTVASSQRMINGTDAPNKVFPSYVEILLCEDGECLHHCGGAVLKAWVILTACHCVANISKEGKIKIFDVKKISVVAGVNDNENKPKNKQTVGAKEILLHPRCAYRKTMEYDTAVVALKKKLVFNVNVQPIKIHSDEDKEILTELYKLAGARTQCITMGNRQEEDEKGEFDDDEEMEILGEVERTVGSN</sequence>
<dbReference type="SUPFAM" id="SSF50494">
    <property type="entry name" value="Trypsin-like serine proteases"/>
    <property type="match status" value="1"/>
</dbReference>
<dbReference type="PANTHER" id="PTHR24253">
    <property type="entry name" value="TRANSMEMBRANE PROTEASE SERINE"/>
    <property type="match status" value="1"/>
</dbReference>
<dbReference type="PANTHER" id="PTHR24253:SF153">
    <property type="entry name" value="SERINE PROTEASE HEPSIN"/>
    <property type="match status" value="1"/>
</dbReference>
<dbReference type="Gene3D" id="2.40.10.10">
    <property type="entry name" value="Trypsin-like serine proteases"/>
    <property type="match status" value="1"/>
</dbReference>
<dbReference type="GO" id="GO:0004252">
    <property type="term" value="F:serine-type endopeptidase activity"/>
    <property type="evidence" value="ECO:0007669"/>
    <property type="project" value="InterPro"/>
</dbReference>
<protein>
    <submittedName>
        <fullName evidence="3">Ovochymase-1</fullName>
    </submittedName>
</protein>
<keyword evidence="1" id="KW-1015">Disulfide bond</keyword>
<feature type="non-terminal residue" evidence="3">
    <location>
        <position position="1"/>
    </location>
</feature>
<reference evidence="3" key="2">
    <citation type="submission" date="2014-07" db="EMBL/GenBank/DDBJ databases">
        <authorList>
            <person name="Hull J."/>
        </authorList>
    </citation>
    <scope>NUCLEOTIDE SEQUENCE</scope>
</reference>
<dbReference type="PROSITE" id="PS50240">
    <property type="entry name" value="TRYPSIN_DOM"/>
    <property type="match status" value="1"/>
</dbReference>
<dbReference type="InterPro" id="IPR009003">
    <property type="entry name" value="Peptidase_S1_PA"/>
</dbReference>
<dbReference type="FunFam" id="2.40.10.10:FF:000068">
    <property type="entry name" value="transmembrane protease serine 2"/>
    <property type="match status" value="1"/>
</dbReference>
<accession>A0A0A9YDE6</accession>
<evidence type="ECO:0000313" key="3">
    <source>
        <dbReference type="EMBL" id="JAG29646.1"/>
    </source>
</evidence>
<name>A0A0A9YDE6_LYGHE</name>
<dbReference type="AlphaFoldDB" id="A0A0A9YDE6"/>